<dbReference type="PROSITE" id="PS51257">
    <property type="entry name" value="PROKAR_LIPOPROTEIN"/>
    <property type="match status" value="1"/>
</dbReference>
<dbReference type="InterPro" id="IPR032638">
    <property type="entry name" value="Porin_5"/>
</dbReference>
<dbReference type="OrthoDB" id="5372286at2"/>
<accession>A0A560LM15</accession>
<dbReference type="EMBL" id="VITY01000008">
    <property type="protein sequence ID" value="TWB96272.1"/>
    <property type="molecule type" value="Genomic_DNA"/>
</dbReference>
<dbReference type="AlphaFoldDB" id="A0A560LM15"/>
<dbReference type="Proteomes" id="UP000321304">
    <property type="component" value="Unassembled WGS sequence"/>
</dbReference>
<keyword evidence="2" id="KW-0732">Signal</keyword>
<feature type="chain" id="PRO_5022119509" evidence="2">
    <location>
        <begin position="24"/>
        <end position="636"/>
    </location>
</feature>
<protein>
    <submittedName>
        <fullName evidence="3">Putative porin</fullName>
    </submittedName>
</protein>
<proteinExistence type="predicted"/>
<feature type="compositionally biased region" description="Basic and acidic residues" evidence="1">
    <location>
        <begin position="46"/>
        <end position="56"/>
    </location>
</feature>
<name>A0A560LM15_9BRAD</name>
<sequence>MFKKRAHAEWRALPLAVSLGALACATPAVGQTADQAADQAPAAAAKRTDAKTDVKKPKVSSTKPTSSNATVNLVNLLVQQGVLKEEQAQALIKQAEDEAYVSRQAAKDATAKADDATKAATAAAAAAQPPGTRHVTYVPEVVKRQLREEIKQEVMAKAQKENWASPGTYPEWAQRIRFYGDARVRYQGNYFPAGNDQAGAANYNAINSGPPYDISSTTFGPTYDATQDRNQFRFRGRLGMEADLLYGFSAGLRIATGENSSPVSTNQTLGGGAGNFSKYGVWLDRGYINWQTWGDDLRISAGRIDNPFWSPTDLVWYRELGFDGFAVQAKHEVWEGFTPFVVGGAFPIYNTDFNAGNNLPVDPNNLNSPPSKFPSHDKWLFGGQVGFNARFSPEYSFRFGVAFYDFDNVQGQFSSPCRVSSASDVCDTDLTRPGFAQKGNTYFPLRQIIADPIGTGNNGGQINQFEYFGLVSQYRPVVVSGQLDLGHFHPTHIVLDGEYVNNTAFSRSAMNAAAATYGVLMNNRGPSPDGGTTPGAFNGGNQGWLGRVTVGNREIKHLWDWNVHAGYKYLESDATIDAFADSDFGLGGTNLKGYFVGGNIGLGENVWATLRWMSANSIAGSPYAVDVLQVDLNAKF</sequence>
<keyword evidence="4" id="KW-1185">Reference proteome</keyword>
<feature type="signal peptide" evidence="2">
    <location>
        <begin position="1"/>
        <end position="23"/>
    </location>
</feature>
<gene>
    <name evidence="3" type="ORF">FBZ93_108314</name>
</gene>
<organism evidence="3 4">
    <name type="scientific">Bradyrhizobium macuxiense</name>
    <dbReference type="NCBI Taxonomy" id="1755647"/>
    <lineage>
        <taxon>Bacteria</taxon>
        <taxon>Pseudomonadati</taxon>
        <taxon>Pseudomonadota</taxon>
        <taxon>Alphaproteobacteria</taxon>
        <taxon>Hyphomicrobiales</taxon>
        <taxon>Nitrobacteraceae</taxon>
        <taxon>Bradyrhizobium</taxon>
    </lineage>
</organism>
<evidence type="ECO:0000256" key="1">
    <source>
        <dbReference type="SAM" id="MobiDB-lite"/>
    </source>
</evidence>
<evidence type="ECO:0000313" key="3">
    <source>
        <dbReference type="EMBL" id="TWB96272.1"/>
    </source>
</evidence>
<comment type="caution">
    <text evidence="3">The sequence shown here is derived from an EMBL/GenBank/DDBJ whole genome shotgun (WGS) entry which is preliminary data.</text>
</comment>
<dbReference type="RefSeq" id="WP_146988621.1">
    <property type="nucleotide sequence ID" value="NZ_VITY01000008.1"/>
</dbReference>
<evidence type="ECO:0000256" key="2">
    <source>
        <dbReference type="SAM" id="SignalP"/>
    </source>
</evidence>
<dbReference type="Pfam" id="PF16930">
    <property type="entry name" value="Porin_5"/>
    <property type="match status" value="1"/>
</dbReference>
<reference evidence="3 4" key="1">
    <citation type="submission" date="2019-06" db="EMBL/GenBank/DDBJ databases">
        <title>Genomic Encyclopedia of Type Strains, Phase IV (KMG-V): Genome sequencing to study the core and pangenomes of soil and plant-associated prokaryotes.</title>
        <authorList>
            <person name="Whitman W."/>
        </authorList>
    </citation>
    <scope>NUCLEOTIDE SEQUENCE [LARGE SCALE GENOMIC DNA]</scope>
    <source>
        <strain evidence="3 4">BR 10355</strain>
    </source>
</reference>
<feature type="region of interest" description="Disordered" evidence="1">
    <location>
        <begin position="40"/>
        <end position="66"/>
    </location>
</feature>
<evidence type="ECO:0000313" key="4">
    <source>
        <dbReference type="Proteomes" id="UP000321304"/>
    </source>
</evidence>